<evidence type="ECO:0000313" key="3">
    <source>
        <dbReference type="Proteomes" id="UP000016933"/>
    </source>
</evidence>
<dbReference type="Proteomes" id="UP000016933">
    <property type="component" value="Unassembled WGS sequence"/>
</dbReference>
<dbReference type="EMBL" id="KB446536">
    <property type="protein sequence ID" value="EME47165.1"/>
    <property type="molecule type" value="Genomic_DNA"/>
</dbReference>
<keyword evidence="1" id="KW-1133">Transmembrane helix</keyword>
<sequence>MDLCTSIGLWGPGSAFSYTDNVNTWQASLMENADDFHASKDCVPVWKDPMDGITATLNELMFRTSVQAARTLLQDVLSFRLDQDLPTEYQVDGLRIDTTPVFRTRWPFFWAATSIQVVCVVLVLITCRYLLAACDLNRAWVQCDCGEPFGGATRSCTNTLAAIDVRDSCVGI</sequence>
<dbReference type="AlphaFoldDB" id="N1PXP7"/>
<reference evidence="2 3" key="2">
    <citation type="journal article" date="2012" name="PLoS Pathog.">
        <title>Diverse lifestyles and strategies of plant pathogenesis encoded in the genomes of eighteen Dothideomycetes fungi.</title>
        <authorList>
            <person name="Ohm R.A."/>
            <person name="Feau N."/>
            <person name="Henrissat B."/>
            <person name="Schoch C.L."/>
            <person name="Horwitz B.A."/>
            <person name="Barry K.W."/>
            <person name="Condon B.J."/>
            <person name="Copeland A.C."/>
            <person name="Dhillon B."/>
            <person name="Glaser F."/>
            <person name="Hesse C.N."/>
            <person name="Kosti I."/>
            <person name="LaButti K."/>
            <person name="Lindquist E.A."/>
            <person name="Lucas S."/>
            <person name="Salamov A.A."/>
            <person name="Bradshaw R.E."/>
            <person name="Ciuffetti L."/>
            <person name="Hamelin R.C."/>
            <person name="Kema G.H.J."/>
            <person name="Lawrence C."/>
            <person name="Scott J.A."/>
            <person name="Spatafora J.W."/>
            <person name="Turgeon B.G."/>
            <person name="de Wit P.J.G.M."/>
            <person name="Zhong S."/>
            <person name="Goodwin S.B."/>
            <person name="Grigoriev I.V."/>
        </authorList>
    </citation>
    <scope>NUCLEOTIDE SEQUENCE [LARGE SCALE GENOMIC DNA]</scope>
    <source>
        <strain evidence="3">NZE10 / CBS 128990</strain>
    </source>
</reference>
<name>N1PXP7_DOTSN</name>
<keyword evidence="1" id="KW-0472">Membrane</keyword>
<dbReference type="OrthoDB" id="5357734at2759"/>
<accession>N1PXP7</accession>
<feature type="transmembrane region" description="Helical" evidence="1">
    <location>
        <begin position="108"/>
        <end position="131"/>
    </location>
</feature>
<gene>
    <name evidence="2" type="ORF">DOTSEDRAFT_69206</name>
</gene>
<evidence type="ECO:0000256" key="1">
    <source>
        <dbReference type="SAM" id="Phobius"/>
    </source>
</evidence>
<dbReference type="HOGENOM" id="CLU_1555216_0_0_1"/>
<evidence type="ECO:0000313" key="2">
    <source>
        <dbReference type="EMBL" id="EME47165.1"/>
    </source>
</evidence>
<reference evidence="3" key="1">
    <citation type="journal article" date="2012" name="PLoS Genet.">
        <title>The genomes of the fungal plant pathogens Cladosporium fulvum and Dothistroma septosporum reveal adaptation to different hosts and lifestyles but also signatures of common ancestry.</title>
        <authorList>
            <person name="de Wit P.J.G.M."/>
            <person name="van der Burgt A."/>
            <person name="Oekmen B."/>
            <person name="Stergiopoulos I."/>
            <person name="Abd-Elsalam K.A."/>
            <person name="Aerts A.L."/>
            <person name="Bahkali A.H."/>
            <person name="Beenen H.G."/>
            <person name="Chettri P."/>
            <person name="Cox M.P."/>
            <person name="Datema E."/>
            <person name="de Vries R.P."/>
            <person name="Dhillon B."/>
            <person name="Ganley A.R."/>
            <person name="Griffiths S.A."/>
            <person name="Guo Y."/>
            <person name="Hamelin R.C."/>
            <person name="Henrissat B."/>
            <person name="Kabir M.S."/>
            <person name="Jashni M.K."/>
            <person name="Kema G."/>
            <person name="Klaubauf S."/>
            <person name="Lapidus A."/>
            <person name="Levasseur A."/>
            <person name="Lindquist E."/>
            <person name="Mehrabi R."/>
            <person name="Ohm R.A."/>
            <person name="Owen T.J."/>
            <person name="Salamov A."/>
            <person name="Schwelm A."/>
            <person name="Schijlen E."/>
            <person name="Sun H."/>
            <person name="van den Burg H.A."/>
            <person name="van Ham R.C.H.J."/>
            <person name="Zhang S."/>
            <person name="Goodwin S.B."/>
            <person name="Grigoriev I.V."/>
            <person name="Collemare J."/>
            <person name="Bradshaw R.E."/>
        </authorList>
    </citation>
    <scope>NUCLEOTIDE SEQUENCE [LARGE SCALE GENOMIC DNA]</scope>
    <source>
        <strain evidence="3">NZE10 / CBS 128990</strain>
    </source>
</reference>
<keyword evidence="1" id="KW-0812">Transmembrane</keyword>
<organism evidence="2 3">
    <name type="scientific">Dothistroma septosporum (strain NZE10 / CBS 128990)</name>
    <name type="common">Red band needle blight fungus</name>
    <name type="synonym">Mycosphaerella pini</name>
    <dbReference type="NCBI Taxonomy" id="675120"/>
    <lineage>
        <taxon>Eukaryota</taxon>
        <taxon>Fungi</taxon>
        <taxon>Dikarya</taxon>
        <taxon>Ascomycota</taxon>
        <taxon>Pezizomycotina</taxon>
        <taxon>Dothideomycetes</taxon>
        <taxon>Dothideomycetidae</taxon>
        <taxon>Mycosphaerellales</taxon>
        <taxon>Mycosphaerellaceae</taxon>
        <taxon>Dothistroma</taxon>
    </lineage>
</organism>
<keyword evidence="3" id="KW-1185">Reference proteome</keyword>
<protein>
    <submittedName>
        <fullName evidence="2">Uncharacterized protein</fullName>
    </submittedName>
</protein>
<proteinExistence type="predicted"/>